<dbReference type="InterPro" id="IPR036329">
    <property type="entry name" value="Aro-AA_hydroxylase_C_sf"/>
</dbReference>
<comment type="caution">
    <text evidence="9">The sequence shown here is derived from an EMBL/GenBank/DDBJ whole genome shotgun (WGS) entry which is preliminary data.</text>
</comment>
<gene>
    <name evidence="9" type="ORF">CLV32_2040</name>
</gene>
<evidence type="ECO:0000313" key="9">
    <source>
        <dbReference type="EMBL" id="TDO23054.1"/>
    </source>
</evidence>
<dbReference type="GO" id="GO:0005506">
    <property type="term" value="F:iron ion binding"/>
    <property type="evidence" value="ECO:0007669"/>
    <property type="project" value="InterPro"/>
</dbReference>
<feature type="binding site" evidence="7">
    <location>
        <position position="137"/>
    </location>
    <ligand>
        <name>Fe cation</name>
        <dbReference type="ChEBI" id="CHEBI:24875"/>
    </ligand>
</feature>
<evidence type="ECO:0000259" key="8">
    <source>
        <dbReference type="PROSITE" id="PS51410"/>
    </source>
</evidence>
<dbReference type="SUPFAM" id="SSF56534">
    <property type="entry name" value="Aromatic aminoacid monoxygenases, catalytic and oligomerization domains"/>
    <property type="match status" value="1"/>
</dbReference>
<feature type="binding site" evidence="7">
    <location>
        <position position="132"/>
    </location>
    <ligand>
        <name>Fe cation</name>
        <dbReference type="ChEBI" id="CHEBI:24875"/>
    </ligand>
</feature>
<feature type="domain" description="Biopterin-dependent aromatic amino acid hydroxylase family profile" evidence="8">
    <location>
        <begin position="1"/>
        <end position="343"/>
    </location>
</feature>
<dbReference type="PANTHER" id="PTHR11473">
    <property type="entry name" value="AROMATIC AMINO ACID HYDROXYLASE"/>
    <property type="match status" value="1"/>
</dbReference>
<dbReference type="Proteomes" id="UP000295499">
    <property type="component" value="Unassembled WGS sequence"/>
</dbReference>
<keyword evidence="10" id="KW-1185">Reference proteome</keyword>
<dbReference type="OrthoDB" id="9780502at2"/>
<evidence type="ECO:0000256" key="5">
    <source>
        <dbReference type="ARBA" id="ARBA00023004"/>
    </source>
</evidence>
<organism evidence="9 10">
    <name type="scientific">Pedobacter duraquae</name>
    <dbReference type="NCBI Taxonomy" id="425511"/>
    <lineage>
        <taxon>Bacteria</taxon>
        <taxon>Pseudomonadati</taxon>
        <taxon>Bacteroidota</taxon>
        <taxon>Sphingobacteriia</taxon>
        <taxon>Sphingobacteriales</taxon>
        <taxon>Sphingobacteriaceae</taxon>
        <taxon>Pedobacter</taxon>
    </lineage>
</organism>
<evidence type="ECO:0000256" key="3">
    <source>
        <dbReference type="ARBA" id="ARBA00022723"/>
    </source>
</evidence>
<keyword evidence="4" id="KW-0560">Oxidoreductase</keyword>
<dbReference type="Pfam" id="PF00351">
    <property type="entry name" value="Biopterin_H"/>
    <property type="match status" value="2"/>
</dbReference>
<keyword evidence="5 7" id="KW-0408">Iron</keyword>
<evidence type="ECO:0000313" key="10">
    <source>
        <dbReference type="Proteomes" id="UP000295499"/>
    </source>
</evidence>
<evidence type="ECO:0000256" key="4">
    <source>
        <dbReference type="ARBA" id="ARBA00023002"/>
    </source>
</evidence>
<dbReference type="RefSeq" id="WP_133554919.1">
    <property type="nucleotide sequence ID" value="NZ_SNWM01000002.1"/>
</dbReference>
<accession>A0A4R6ILM9</accession>
<protein>
    <submittedName>
        <fullName evidence="9">Phenylalanine-4-hydroxylase</fullName>
    </submittedName>
</protein>
<dbReference type="InterPro" id="IPR036951">
    <property type="entry name" value="ArAA_hydroxylase_sf"/>
</dbReference>
<comment type="similarity">
    <text evidence="2">Belongs to the biopterin-dependent aromatic amino acid hydroxylase family.</text>
</comment>
<dbReference type="GO" id="GO:0009072">
    <property type="term" value="P:aromatic amino acid metabolic process"/>
    <property type="evidence" value="ECO:0007669"/>
    <property type="project" value="InterPro"/>
</dbReference>
<dbReference type="PANTHER" id="PTHR11473:SF24">
    <property type="entry name" value="PHENYLALANINE-4-HYDROXYLASE"/>
    <property type="match status" value="1"/>
</dbReference>
<comment type="cofactor">
    <cofactor evidence="1 7">
        <name>Fe(2+)</name>
        <dbReference type="ChEBI" id="CHEBI:29033"/>
    </cofactor>
</comment>
<dbReference type="GO" id="GO:0016714">
    <property type="term" value="F:oxidoreductase activity, acting on paired donors, with incorporation or reduction of molecular oxygen, reduced pteridine as one donor, and incorporation of one atom of oxygen"/>
    <property type="evidence" value="ECO:0007669"/>
    <property type="project" value="InterPro"/>
</dbReference>
<name>A0A4R6ILM9_9SPHI</name>
<dbReference type="PROSITE" id="PS51410">
    <property type="entry name" value="BH4_AAA_HYDROXYL_2"/>
    <property type="match status" value="1"/>
</dbReference>
<evidence type="ECO:0000256" key="6">
    <source>
        <dbReference type="ARBA" id="ARBA00023033"/>
    </source>
</evidence>
<evidence type="ECO:0000256" key="2">
    <source>
        <dbReference type="ARBA" id="ARBA00009712"/>
    </source>
</evidence>
<evidence type="ECO:0000256" key="7">
    <source>
        <dbReference type="PIRSR" id="PIRSR601273-2"/>
    </source>
</evidence>
<proteinExistence type="inferred from homology"/>
<sequence length="596" mass="67467">MSDFNDFNNPQVAKLPKHLRQFIVEQHYEKYTPIDQAVWRYVMRQNYSYLKDVAYYPYIKGLQRAGLSIEYIPDLQTMNDNLGKLGWGAVTVDGFIPPAAFMEYQAYHVLVIAADIRQINHIEYTPAPDIIHESAGHAPIIADADYNSYLSYIGSIGAKAMFSAKDFELYEAIRNLSILKEAADVDEAIIVKAEQHLRAVADDMGEPSEMALLGRLHWWTVEYGLIGTLENPKIYGAGLLSSIGESSSCLTEEVKKIWYTIDTVNYQYDITKTQPQLFVTPTFQNLIDVLEQFADTMAFRRGGTESLMKAIGCKNPATAVYSSGLQVTGIFTDMGVDQHDELTFIKTSGPSALAFEDKQLDGHHKLYHKDGFSSPVGKLSGYEKLLEDHNLTELEALGIVKGTRGALLFDSRIHVEGLVSELLIKGDKLILITFEDCTVKEENGNILFQPDWGVYDMAVGEKIVSVFNGAADKDAYEELTHISDKQTHKVSYDLPTQKLHALYQMVRDIREQETGYEDLPEIYASLKAEHRSDWLCALQILEILYHTKQFPELEREIRISLEHRALNEPEHKKLIKDGLHVIENPVTQLITEEEDL</sequence>
<dbReference type="NCBIfam" id="NF010657">
    <property type="entry name" value="PRK14056.1"/>
    <property type="match status" value="1"/>
</dbReference>
<dbReference type="EMBL" id="SNWM01000002">
    <property type="protein sequence ID" value="TDO23054.1"/>
    <property type="molecule type" value="Genomic_DNA"/>
</dbReference>
<keyword evidence="6" id="KW-0503">Monooxygenase</keyword>
<dbReference type="InterPro" id="IPR019774">
    <property type="entry name" value="Aromatic-AA_hydroxylase_C"/>
</dbReference>
<evidence type="ECO:0000256" key="1">
    <source>
        <dbReference type="ARBA" id="ARBA00001954"/>
    </source>
</evidence>
<dbReference type="InterPro" id="IPR001273">
    <property type="entry name" value="ArAA_hydroxylase"/>
</dbReference>
<dbReference type="Gene3D" id="1.10.800.10">
    <property type="entry name" value="Aromatic amino acid hydroxylase"/>
    <property type="match status" value="1"/>
</dbReference>
<reference evidence="9 10" key="1">
    <citation type="submission" date="2019-03" db="EMBL/GenBank/DDBJ databases">
        <title>Genomic Encyclopedia of Archaeal and Bacterial Type Strains, Phase II (KMG-II): from individual species to whole genera.</title>
        <authorList>
            <person name="Goeker M."/>
        </authorList>
    </citation>
    <scope>NUCLEOTIDE SEQUENCE [LARGE SCALE GENOMIC DNA]</scope>
    <source>
        <strain evidence="9 10">DSM 19034</strain>
    </source>
</reference>
<dbReference type="AlphaFoldDB" id="A0A4R6ILM9"/>
<feature type="binding site" evidence="7">
    <location>
        <position position="222"/>
    </location>
    <ligand>
        <name>Fe cation</name>
        <dbReference type="ChEBI" id="CHEBI:24875"/>
    </ligand>
</feature>
<keyword evidence="3 7" id="KW-0479">Metal-binding</keyword>
<dbReference type="Gene3D" id="1.20.58.690">
    <property type="match status" value="1"/>
</dbReference>